<gene>
    <name evidence="1" type="ORF">BD626DRAFT_189073</name>
</gene>
<keyword evidence="2" id="KW-1185">Reference proteome</keyword>
<name>A0A550BZV7_9AGAR</name>
<sequence>MPTLSVHANSLCTCQLSLYTPTKNSHLYLLDSPARTHHIQIHLSLWHSVSSSALRLFAIRHSVSPSLDTPSLIFPYLITQSRISVSRITISSRRSLAVYYLASHSSPLLPKYLRTTCISYLQGYDLPSRTHHVYVSLAAASNTRGLVAQAAR</sequence>
<evidence type="ECO:0000313" key="1">
    <source>
        <dbReference type="EMBL" id="TRM58074.1"/>
    </source>
</evidence>
<dbReference type="AlphaFoldDB" id="A0A550BZV7"/>
<protein>
    <submittedName>
        <fullName evidence="1">Uncharacterized protein</fullName>
    </submittedName>
</protein>
<dbReference type="EMBL" id="VDMD01000039">
    <property type="protein sequence ID" value="TRM58074.1"/>
    <property type="molecule type" value="Genomic_DNA"/>
</dbReference>
<dbReference type="Proteomes" id="UP000320762">
    <property type="component" value="Unassembled WGS sequence"/>
</dbReference>
<reference evidence="1 2" key="1">
    <citation type="journal article" date="2019" name="New Phytol.">
        <title>Comparative genomics reveals unique wood-decay strategies and fruiting body development in the Schizophyllaceae.</title>
        <authorList>
            <person name="Almasi E."/>
            <person name="Sahu N."/>
            <person name="Krizsan K."/>
            <person name="Balint B."/>
            <person name="Kovacs G.M."/>
            <person name="Kiss B."/>
            <person name="Cseklye J."/>
            <person name="Drula E."/>
            <person name="Henrissat B."/>
            <person name="Nagy I."/>
            <person name="Chovatia M."/>
            <person name="Adam C."/>
            <person name="LaButti K."/>
            <person name="Lipzen A."/>
            <person name="Riley R."/>
            <person name="Grigoriev I.V."/>
            <person name="Nagy L.G."/>
        </authorList>
    </citation>
    <scope>NUCLEOTIDE SEQUENCE [LARGE SCALE GENOMIC DNA]</scope>
    <source>
        <strain evidence="1 2">NL-1724</strain>
    </source>
</reference>
<organism evidence="1 2">
    <name type="scientific">Schizophyllum amplum</name>
    <dbReference type="NCBI Taxonomy" id="97359"/>
    <lineage>
        <taxon>Eukaryota</taxon>
        <taxon>Fungi</taxon>
        <taxon>Dikarya</taxon>
        <taxon>Basidiomycota</taxon>
        <taxon>Agaricomycotina</taxon>
        <taxon>Agaricomycetes</taxon>
        <taxon>Agaricomycetidae</taxon>
        <taxon>Agaricales</taxon>
        <taxon>Schizophyllaceae</taxon>
        <taxon>Schizophyllum</taxon>
    </lineage>
</organism>
<accession>A0A550BZV7</accession>
<proteinExistence type="predicted"/>
<comment type="caution">
    <text evidence="1">The sequence shown here is derived from an EMBL/GenBank/DDBJ whole genome shotgun (WGS) entry which is preliminary data.</text>
</comment>
<evidence type="ECO:0000313" key="2">
    <source>
        <dbReference type="Proteomes" id="UP000320762"/>
    </source>
</evidence>